<evidence type="ECO:0000256" key="2">
    <source>
        <dbReference type="ARBA" id="ARBA00005887"/>
    </source>
</evidence>
<dbReference type="InterPro" id="IPR024041">
    <property type="entry name" value="NH4_transpt_AmtB-like_dom"/>
</dbReference>
<gene>
    <name evidence="11" type="ORF">HJA_09534</name>
</gene>
<keyword evidence="5 8" id="KW-1133">Transmembrane helix</keyword>
<dbReference type="InterPro" id="IPR029020">
    <property type="entry name" value="Ammonium/urea_transptr"/>
</dbReference>
<feature type="signal peptide" evidence="9">
    <location>
        <begin position="1"/>
        <end position="27"/>
    </location>
</feature>
<protein>
    <submittedName>
        <fullName evidence="11">Ammonium transporter family protein</fullName>
    </submittedName>
</protein>
<dbReference type="InterPro" id="IPR018047">
    <property type="entry name" value="Ammonium_transpt_CS"/>
</dbReference>
<dbReference type="PANTHER" id="PTHR11730">
    <property type="entry name" value="AMMONIUM TRANSPORTER"/>
    <property type="match status" value="1"/>
</dbReference>
<dbReference type="Proteomes" id="UP000024816">
    <property type="component" value="Unassembled WGS sequence"/>
</dbReference>
<feature type="domain" description="Ammonium transporter AmtB-like" evidence="10">
    <location>
        <begin position="57"/>
        <end position="458"/>
    </location>
</feature>
<keyword evidence="6 8" id="KW-0472">Membrane</keyword>
<evidence type="ECO:0000256" key="6">
    <source>
        <dbReference type="ARBA" id="ARBA00023136"/>
    </source>
</evidence>
<evidence type="ECO:0000256" key="1">
    <source>
        <dbReference type="ARBA" id="ARBA00004141"/>
    </source>
</evidence>
<dbReference type="EMBL" id="ARYJ01000005">
    <property type="protein sequence ID" value="KCZ88600.1"/>
    <property type="molecule type" value="Genomic_DNA"/>
</dbReference>
<evidence type="ECO:0000256" key="3">
    <source>
        <dbReference type="ARBA" id="ARBA00022448"/>
    </source>
</evidence>
<dbReference type="RefSeq" id="WP_051597553.1">
    <property type="nucleotide sequence ID" value="NZ_ARYJ01000005.1"/>
</dbReference>
<accession>A0A059FD82</accession>
<proteinExistence type="inferred from homology"/>
<evidence type="ECO:0000256" key="4">
    <source>
        <dbReference type="ARBA" id="ARBA00022692"/>
    </source>
</evidence>
<feature type="transmembrane region" description="Helical" evidence="8">
    <location>
        <begin position="92"/>
        <end position="111"/>
    </location>
</feature>
<evidence type="ECO:0000256" key="8">
    <source>
        <dbReference type="SAM" id="Phobius"/>
    </source>
</evidence>
<name>A0A059FD82_9PROT</name>
<dbReference type="Gene3D" id="1.10.3430.10">
    <property type="entry name" value="Ammonium transporter AmtB like domains"/>
    <property type="match status" value="1"/>
</dbReference>
<feature type="transmembrane region" description="Helical" evidence="8">
    <location>
        <begin position="147"/>
        <end position="166"/>
    </location>
</feature>
<keyword evidence="7" id="KW-0924">Ammonia transport</keyword>
<feature type="transmembrane region" description="Helical" evidence="8">
    <location>
        <begin position="340"/>
        <end position="359"/>
    </location>
</feature>
<dbReference type="STRING" id="1280952.HJA_09534"/>
<keyword evidence="3" id="KW-0813">Transport</keyword>
<dbReference type="AlphaFoldDB" id="A0A059FD82"/>
<feature type="transmembrane region" description="Helical" evidence="8">
    <location>
        <begin position="55"/>
        <end position="80"/>
    </location>
</feature>
<evidence type="ECO:0000256" key="7">
    <source>
        <dbReference type="ARBA" id="ARBA00023177"/>
    </source>
</evidence>
<feature type="transmembrane region" description="Helical" evidence="8">
    <location>
        <begin position="410"/>
        <end position="431"/>
    </location>
</feature>
<comment type="caution">
    <text evidence="11">The sequence shown here is derived from an EMBL/GenBank/DDBJ whole genome shotgun (WGS) entry which is preliminary data.</text>
</comment>
<dbReference type="GO" id="GO:0097272">
    <property type="term" value="P:ammonium homeostasis"/>
    <property type="evidence" value="ECO:0007669"/>
    <property type="project" value="TreeGrafter"/>
</dbReference>
<evidence type="ECO:0000313" key="11">
    <source>
        <dbReference type="EMBL" id="KCZ88600.1"/>
    </source>
</evidence>
<feature type="transmembrane region" description="Helical" evidence="8">
    <location>
        <begin position="171"/>
        <end position="189"/>
    </location>
</feature>
<evidence type="ECO:0000256" key="9">
    <source>
        <dbReference type="SAM" id="SignalP"/>
    </source>
</evidence>
<dbReference type="PROSITE" id="PS01219">
    <property type="entry name" value="AMMONIUM_TRANSP"/>
    <property type="match status" value="1"/>
</dbReference>
<dbReference type="OrthoDB" id="9814202at2"/>
<feature type="transmembrane region" description="Helical" evidence="8">
    <location>
        <begin position="209"/>
        <end position="229"/>
    </location>
</feature>
<feature type="transmembrane region" description="Helical" evidence="8">
    <location>
        <begin position="371"/>
        <end position="390"/>
    </location>
</feature>
<dbReference type="SUPFAM" id="SSF111352">
    <property type="entry name" value="Ammonium transporter"/>
    <property type="match status" value="1"/>
</dbReference>
<sequence>MGQLLKRMTRGVALLPVAALTGALAYAQDADLEARLAALEESVNSSASSYVDNSYLFLIGGIIVMLMAAGFMCLEVGLVRSKNAAMQSMKNVVLYAVAGFMFWLVGYNMAYPGSTILGGLLGTTPVIWSGGDLEAMSDAGYAPASDWFFQMVFVATAASIVSGTVAERVKLWPFLIFTAVLTGFIYPVVVSWEWGGGYLDSAWAFSDFAGSTLVHSTGGWAALMGALIIGPRTGKYFGKQVNPMPGSNIPLAGLGTFILWFGWFGFNGASQLAAGTVTDINSVAQIFANTNMGAVGGTLFAMITTAVLYKGKVDATMVFNGALGGLVSITAEPLAPSMGASVLIGGVGGVLAVLTVPILDKFKIDDVVGAIPVHLVCGIWGTIIVAASYGNHIMPVEIDGELQTSYVGQLVGVLLTGVFVSIASVIVWTALKFTIGVRASEEEEMAGMDVSEVGLEAYPDFTNA</sequence>
<feature type="transmembrane region" description="Helical" evidence="8">
    <location>
        <begin position="286"/>
        <end position="309"/>
    </location>
</feature>
<dbReference type="InterPro" id="IPR019879">
    <property type="entry name" value="Ammonium_transptr_marine"/>
</dbReference>
<feature type="transmembrane region" description="Helical" evidence="8">
    <location>
        <begin position="316"/>
        <end position="334"/>
    </location>
</feature>
<feature type="transmembrane region" description="Helical" evidence="8">
    <location>
        <begin position="249"/>
        <end position="266"/>
    </location>
</feature>
<dbReference type="PANTHER" id="PTHR11730:SF62">
    <property type="entry name" value="AMMONIUM TRANSPORTER SLL1017-RELATED"/>
    <property type="match status" value="1"/>
</dbReference>
<keyword evidence="9" id="KW-0732">Signal</keyword>
<dbReference type="PATRIC" id="fig|1280952.3.peg.1903"/>
<reference evidence="11 12" key="1">
    <citation type="journal article" date="2014" name="Antonie Van Leeuwenhoek">
        <title>Hyphomonas beringensis sp. nov. and Hyphomonas chukchiensis sp. nov., isolated from surface seawater of the Bering Sea and Chukchi Sea.</title>
        <authorList>
            <person name="Li C."/>
            <person name="Lai Q."/>
            <person name="Li G."/>
            <person name="Dong C."/>
            <person name="Wang J."/>
            <person name="Liao Y."/>
            <person name="Shao Z."/>
        </authorList>
    </citation>
    <scope>NUCLEOTIDE SEQUENCE [LARGE SCALE GENOMIC DNA]</scope>
    <source>
        <strain evidence="11 12">VP2</strain>
    </source>
</reference>
<keyword evidence="12" id="KW-1185">Reference proteome</keyword>
<evidence type="ECO:0000313" key="12">
    <source>
        <dbReference type="Proteomes" id="UP000024816"/>
    </source>
</evidence>
<comment type="similarity">
    <text evidence="2">Belongs to the ammonia transporter channel (TC 1.A.11.2) family.</text>
</comment>
<comment type="subcellular location">
    <subcellularLocation>
        <location evidence="1">Membrane</location>
        <topology evidence="1">Multi-pass membrane protein</topology>
    </subcellularLocation>
</comment>
<dbReference type="GO" id="GO:0008519">
    <property type="term" value="F:ammonium channel activity"/>
    <property type="evidence" value="ECO:0007669"/>
    <property type="project" value="InterPro"/>
</dbReference>
<evidence type="ECO:0000259" key="10">
    <source>
        <dbReference type="Pfam" id="PF00909"/>
    </source>
</evidence>
<evidence type="ECO:0000256" key="5">
    <source>
        <dbReference type="ARBA" id="ARBA00022989"/>
    </source>
</evidence>
<organism evidence="11 12">
    <name type="scientific">Hyphomonas jannaschiana VP2</name>
    <dbReference type="NCBI Taxonomy" id="1280952"/>
    <lineage>
        <taxon>Bacteria</taxon>
        <taxon>Pseudomonadati</taxon>
        <taxon>Pseudomonadota</taxon>
        <taxon>Alphaproteobacteria</taxon>
        <taxon>Hyphomonadales</taxon>
        <taxon>Hyphomonadaceae</taxon>
        <taxon>Hyphomonas</taxon>
    </lineage>
</organism>
<dbReference type="eggNOG" id="COG0004">
    <property type="taxonomic scope" value="Bacteria"/>
</dbReference>
<keyword evidence="4 8" id="KW-0812">Transmembrane</keyword>
<dbReference type="GO" id="GO:0016020">
    <property type="term" value="C:membrane"/>
    <property type="evidence" value="ECO:0007669"/>
    <property type="project" value="UniProtKB-SubCell"/>
</dbReference>
<dbReference type="NCBIfam" id="TIGR03644">
    <property type="entry name" value="marine_trans_1"/>
    <property type="match status" value="1"/>
</dbReference>
<dbReference type="Pfam" id="PF00909">
    <property type="entry name" value="Ammonium_transp"/>
    <property type="match status" value="1"/>
</dbReference>
<feature type="chain" id="PRO_5001572074" evidence="9">
    <location>
        <begin position="28"/>
        <end position="464"/>
    </location>
</feature>